<feature type="domain" description="STI1" evidence="8">
    <location>
        <begin position="506"/>
        <end position="545"/>
    </location>
</feature>
<dbReference type="SMART" id="SM00727">
    <property type="entry name" value="STI1"/>
    <property type="match status" value="2"/>
</dbReference>
<dbReference type="Pfam" id="PF13181">
    <property type="entry name" value="TPR_8"/>
    <property type="match status" value="1"/>
</dbReference>
<dbReference type="Proteomes" id="UP001164746">
    <property type="component" value="Chromosome 11"/>
</dbReference>
<feature type="repeat" description="TPR" evidence="6">
    <location>
        <begin position="445"/>
        <end position="478"/>
    </location>
</feature>
<name>A0ABY7FBJ3_MYAAR</name>
<accession>A0ABY7FBJ3</accession>
<dbReference type="PANTHER" id="PTHR22904">
    <property type="entry name" value="TPR REPEAT CONTAINING PROTEIN"/>
    <property type="match status" value="1"/>
</dbReference>
<dbReference type="InterPro" id="IPR041243">
    <property type="entry name" value="STI1/HOP_DP"/>
</dbReference>
<dbReference type="SUPFAM" id="SSF48452">
    <property type="entry name" value="TPR-like"/>
    <property type="match status" value="3"/>
</dbReference>
<keyword evidence="10" id="KW-1185">Reference proteome</keyword>
<feature type="region of interest" description="Disordered" evidence="7">
    <location>
        <begin position="195"/>
        <end position="249"/>
    </location>
</feature>
<comment type="subcellular location">
    <subcellularLocation>
        <location evidence="1">Cytoplasm</location>
    </subcellularLocation>
</comment>
<keyword evidence="3" id="KW-0677">Repeat</keyword>
<proteinExistence type="predicted"/>
<dbReference type="PROSITE" id="PS50293">
    <property type="entry name" value="TPR_REGION"/>
    <property type="match status" value="1"/>
</dbReference>
<evidence type="ECO:0000313" key="10">
    <source>
        <dbReference type="Proteomes" id="UP001164746"/>
    </source>
</evidence>
<evidence type="ECO:0000256" key="5">
    <source>
        <dbReference type="ARBA" id="ARBA00026193"/>
    </source>
</evidence>
<feature type="compositionally biased region" description="Basic and acidic residues" evidence="7">
    <location>
        <begin position="227"/>
        <end position="249"/>
    </location>
</feature>
<feature type="repeat" description="TPR" evidence="6">
    <location>
        <begin position="377"/>
        <end position="410"/>
    </location>
</feature>
<evidence type="ECO:0000313" key="9">
    <source>
        <dbReference type="EMBL" id="WAR18977.1"/>
    </source>
</evidence>
<feature type="repeat" description="TPR" evidence="6">
    <location>
        <begin position="242"/>
        <end position="275"/>
    </location>
</feature>
<feature type="compositionally biased region" description="Low complexity" evidence="7">
    <location>
        <begin position="213"/>
        <end position="226"/>
    </location>
</feature>
<evidence type="ECO:0000256" key="6">
    <source>
        <dbReference type="PROSITE-ProRule" id="PRU00339"/>
    </source>
</evidence>
<dbReference type="EMBL" id="CP111022">
    <property type="protein sequence ID" value="WAR18977.1"/>
    <property type="molecule type" value="Genomic_DNA"/>
</dbReference>
<evidence type="ECO:0000256" key="4">
    <source>
        <dbReference type="ARBA" id="ARBA00022803"/>
    </source>
</evidence>
<dbReference type="Gene3D" id="1.10.260.100">
    <property type="match status" value="2"/>
</dbReference>
<dbReference type="Gene3D" id="1.25.40.10">
    <property type="entry name" value="Tetratricopeptide repeat domain"/>
    <property type="match status" value="3"/>
</dbReference>
<dbReference type="SMART" id="SM00028">
    <property type="entry name" value="TPR"/>
    <property type="match status" value="9"/>
</dbReference>
<protein>
    <recommendedName>
        <fullName evidence="5">Stress-induced-phosphoprotein 1</fullName>
    </recommendedName>
</protein>
<keyword evidence="2" id="KW-0963">Cytoplasm</keyword>
<dbReference type="Pfam" id="PF00515">
    <property type="entry name" value="TPR_1"/>
    <property type="match status" value="2"/>
</dbReference>
<dbReference type="Pfam" id="PF07719">
    <property type="entry name" value="TPR_2"/>
    <property type="match status" value="1"/>
</dbReference>
<dbReference type="InterPro" id="IPR019734">
    <property type="entry name" value="TPR_rpt"/>
</dbReference>
<organism evidence="9 10">
    <name type="scientific">Mya arenaria</name>
    <name type="common">Soft-shell clam</name>
    <dbReference type="NCBI Taxonomy" id="6604"/>
    <lineage>
        <taxon>Eukaryota</taxon>
        <taxon>Metazoa</taxon>
        <taxon>Spiralia</taxon>
        <taxon>Lophotrochozoa</taxon>
        <taxon>Mollusca</taxon>
        <taxon>Bivalvia</taxon>
        <taxon>Autobranchia</taxon>
        <taxon>Heteroconchia</taxon>
        <taxon>Euheterodonta</taxon>
        <taxon>Imparidentia</taxon>
        <taxon>Neoheterodontei</taxon>
        <taxon>Myida</taxon>
        <taxon>Myoidea</taxon>
        <taxon>Myidae</taxon>
        <taxon>Mya</taxon>
    </lineage>
</organism>
<dbReference type="InterPro" id="IPR011990">
    <property type="entry name" value="TPR-like_helical_dom_sf"/>
</dbReference>
<dbReference type="PROSITE" id="PS50005">
    <property type="entry name" value="TPR"/>
    <property type="match status" value="5"/>
</dbReference>
<feature type="domain" description="STI1" evidence="8">
    <location>
        <begin position="137"/>
        <end position="175"/>
    </location>
</feature>
<dbReference type="Pfam" id="PF13414">
    <property type="entry name" value="TPR_11"/>
    <property type="match status" value="1"/>
</dbReference>
<evidence type="ECO:0000256" key="3">
    <source>
        <dbReference type="ARBA" id="ARBA00022737"/>
    </source>
</evidence>
<sequence>MAQAKEKAEELKKEGNKALAESNYEEALRLYTEALTLDNNAVLYSNRSAAYSKAGNHLKALEDAEKVIELKPDWMKGWSRKGTALCYLNRYEEAKIAFEEGLKIEPDNEQMKLGLKDAESNLTGPGGSQPISNPFKDPQAIQKLESHPKTAAYMKDPRFRAQILMMTQSNSLQSINDPRMISCLGVLMGMDFNMMGPEDFPEEDSANPPASKPQPSNNSSDSNQSKNSDKKNNEQSAEQKKALAAKEKGNASYKAKNFEEALQHYEEAVTLDPTDMTFLNNKAAVYFEQQDFDQCIATCEKAVDVGRENRADFKVIAKALGRCGKAYLKKGDEANALKYLNKSLSEHRAPEIAKQVIEIEKQMKEKERLAYLNPERAMEEKVLGNEFFGKGNYPEALKHYTEAIKRNPDDARLYSNRAACYTKLMEFNLALRDCDQCIKLDSTFIKGYLRKGAIYSAMKDTSKAAMAYQKALEVDPNCAEAQQGYRSSVVQENSDPEAVRKRAMENPEIQEILGDPAMRLILEQMQRDPSALKDHLKNPNIAAKIEKLLEAGIIAIR</sequence>
<dbReference type="InterPro" id="IPR006636">
    <property type="entry name" value="STI1_HS-bd"/>
</dbReference>
<dbReference type="PANTHER" id="PTHR22904:SF523">
    <property type="entry name" value="STRESS-INDUCED-PHOSPHOPROTEIN 1"/>
    <property type="match status" value="1"/>
</dbReference>
<evidence type="ECO:0000256" key="2">
    <source>
        <dbReference type="ARBA" id="ARBA00022490"/>
    </source>
</evidence>
<dbReference type="Pfam" id="PF13424">
    <property type="entry name" value="TPR_12"/>
    <property type="match status" value="1"/>
</dbReference>
<evidence type="ECO:0000256" key="1">
    <source>
        <dbReference type="ARBA" id="ARBA00004496"/>
    </source>
</evidence>
<keyword evidence="4 6" id="KW-0802">TPR repeat</keyword>
<dbReference type="InterPro" id="IPR013105">
    <property type="entry name" value="TPR_2"/>
</dbReference>
<evidence type="ECO:0000259" key="8">
    <source>
        <dbReference type="SMART" id="SM00727"/>
    </source>
</evidence>
<feature type="repeat" description="TPR" evidence="6">
    <location>
        <begin position="8"/>
        <end position="41"/>
    </location>
</feature>
<feature type="repeat" description="TPR" evidence="6">
    <location>
        <begin position="75"/>
        <end position="108"/>
    </location>
</feature>
<dbReference type="Pfam" id="PF17830">
    <property type="entry name" value="STI1-HOP_DP"/>
    <property type="match status" value="2"/>
</dbReference>
<evidence type="ECO:0000256" key="7">
    <source>
        <dbReference type="SAM" id="MobiDB-lite"/>
    </source>
</evidence>
<reference evidence="9" key="1">
    <citation type="submission" date="2022-11" db="EMBL/GenBank/DDBJ databases">
        <title>Centuries of genome instability and evolution in soft-shell clam transmissible cancer (bioRxiv).</title>
        <authorList>
            <person name="Hart S.F.M."/>
            <person name="Yonemitsu M.A."/>
            <person name="Giersch R.M."/>
            <person name="Beal B.F."/>
            <person name="Arriagada G."/>
            <person name="Davis B.W."/>
            <person name="Ostrander E.A."/>
            <person name="Goff S.P."/>
            <person name="Metzger M.J."/>
        </authorList>
    </citation>
    <scope>NUCLEOTIDE SEQUENCE</scope>
    <source>
        <strain evidence="9">MELC-2E11</strain>
        <tissue evidence="9">Siphon/mantle</tissue>
    </source>
</reference>
<gene>
    <name evidence="9" type="ORF">MAR_000815</name>
</gene>